<dbReference type="EMBL" id="LT158599">
    <property type="protein sequence ID" value="CVK33170.1"/>
    <property type="molecule type" value="Genomic_DNA"/>
</dbReference>
<dbReference type="KEGG" id="mema:MMAB1_1957"/>
<organism evidence="2 3">
    <name type="scientific">Methanoculleus bourgensis</name>
    <dbReference type="NCBI Taxonomy" id="83986"/>
    <lineage>
        <taxon>Archaea</taxon>
        <taxon>Methanobacteriati</taxon>
        <taxon>Methanobacteriota</taxon>
        <taxon>Stenosarchaea group</taxon>
        <taxon>Methanomicrobia</taxon>
        <taxon>Methanomicrobiales</taxon>
        <taxon>Methanomicrobiaceae</taxon>
        <taxon>Methanoculleus</taxon>
    </lineage>
</organism>
<evidence type="ECO:0000313" key="3">
    <source>
        <dbReference type="Proteomes" id="UP000069850"/>
    </source>
</evidence>
<dbReference type="Proteomes" id="UP000069850">
    <property type="component" value="Chromosome 1"/>
</dbReference>
<evidence type="ECO:0000256" key="1">
    <source>
        <dbReference type="SAM" id="MobiDB-lite"/>
    </source>
</evidence>
<reference evidence="2 3" key="1">
    <citation type="submission" date="2016-01" db="EMBL/GenBank/DDBJ databases">
        <authorList>
            <person name="Manzoor S."/>
        </authorList>
    </citation>
    <scope>NUCLEOTIDE SEQUENCE [LARGE SCALE GENOMIC DNA]</scope>
    <source>
        <strain evidence="2">Methanoculleus sp MAB1</strain>
    </source>
</reference>
<name>A0A0X3BMX4_9EURY</name>
<evidence type="ECO:0000313" key="2">
    <source>
        <dbReference type="EMBL" id="CVK33170.1"/>
    </source>
</evidence>
<sequence>MRIQVHQVRRRARIPPWETAGPGKTPGESPAQGNRFEWGDKQVFSRIFTTAPGHPHVP</sequence>
<gene>
    <name evidence="2" type="ORF">MMAB1_1957</name>
</gene>
<protein>
    <submittedName>
        <fullName evidence="2">Uncharacterized protein</fullName>
    </submittedName>
</protein>
<feature type="region of interest" description="Disordered" evidence="1">
    <location>
        <begin position="1"/>
        <end position="37"/>
    </location>
</feature>
<proteinExistence type="predicted"/>
<accession>A0A0X3BMX4</accession>
<dbReference type="AlphaFoldDB" id="A0A0X3BMX4"/>